<dbReference type="Pfam" id="PF00076">
    <property type="entry name" value="RRM_1"/>
    <property type="match status" value="1"/>
</dbReference>
<dbReference type="SMART" id="SM00360">
    <property type="entry name" value="RRM"/>
    <property type="match status" value="1"/>
</dbReference>
<reference evidence="4" key="1">
    <citation type="submission" date="2020-12" db="EMBL/GenBank/DDBJ databases">
        <title>Metabolic potential, ecology and presence of endohyphal bacteria is reflected in genomic diversity of Mucoromycotina.</title>
        <authorList>
            <person name="Muszewska A."/>
            <person name="Okrasinska A."/>
            <person name="Steczkiewicz K."/>
            <person name="Drgas O."/>
            <person name="Orlowska M."/>
            <person name="Perlinska-Lenart U."/>
            <person name="Aleksandrzak-Piekarczyk T."/>
            <person name="Szatraj K."/>
            <person name="Zielenkiewicz U."/>
            <person name="Pilsyk S."/>
            <person name="Malc E."/>
            <person name="Mieczkowski P."/>
            <person name="Kruszewska J.S."/>
            <person name="Biernat P."/>
            <person name="Pawlowska J."/>
        </authorList>
    </citation>
    <scope>NUCLEOTIDE SEQUENCE</scope>
    <source>
        <strain evidence="4">WA0000051536</strain>
    </source>
</reference>
<feature type="compositionally biased region" description="Low complexity" evidence="2">
    <location>
        <begin position="99"/>
        <end position="109"/>
    </location>
</feature>
<keyword evidence="5" id="KW-1185">Reference proteome</keyword>
<dbReference type="InterPro" id="IPR035979">
    <property type="entry name" value="RBD_domain_sf"/>
</dbReference>
<evidence type="ECO:0000256" key="1">
    <source>
        <dbReference type="PROSITE-ProRule" id="PRU00176"/>
    </source>
</evidence>
<dbReference type="Gene3D" id="3.30.70.330">
    <property type="match status" value="1"/>
</dbReference>
<dbReference type="SUPFAM" id="SSF54928">
    <property type="entry name" value="RNA-binding domain, RBD"/>
    <property type="match status" value="1"/>
</dbReference>
<accession>A0A8H7Q8W6</accession>
<feature type="compositionally biased region" description="Basic and acidic residues" evidence="2">
    <location>
        <begin position="123"/>
        <end position="140"/>
    </location>
</feature>
<proteinExistence type="predicted"/>
<feature type="region of interest" description="Disordered" evidence="2">
    <location>
        <begin position="79"/>
        <end position="159"/>
    </location>
</feature>
<evidence type="ECO:0000313" key="5">
    <source>
        <dbReference type="Proteomes" id="UP000612746"/>
    </source>
</evidence>
<sequence>MRTTLYVAGFTPRTRARDLGYEFERYGRLVRCDIPAQKNPSAKPFAFVEFEDPRDAEDALNEMHGRRVEGHTLTIQWAKSSASNRWRSDRSRSPPPPNRYGGRSPGNGRYRSRSRSPLRKSASPRDRSPPSTERRPRYDSRSPSPSREQARPSEPSIIP</sequence>
<keyword evidence="1" id="KW-0694">RNA-binding</keyword>
<dbReference type="EMBL" id="JAEPRA010000002">
    <property type="protein sequence ID" value="KAG2187976.1"/>
    <property type="molecule type" value="Genomic_DNA"/>
</dbReference>
<dbReference type="InterPro" id="IPR000504">
    <property type="entry name" value="RRM_dom"/>
</dbReference>
<dbReference type="InterPro" id="IPR050907">
    <property type="entry name" value="SRSF"/>
</dbReference>
<name>A0A8H7Q8W6_9FUNG</name>
<organism evidence="4 5">
    <name type="scientific">Umbelopsis vinacea</name>
    <dbReference type="NCBI Taxonomy" id="44442"/>
    <lineage>
        <taxon>Eukaryota</taxon>
        <taxon>Fungi</taxon>
        <taxon>Fungi incertae sedis</taxon>
        <taxon>Mucoromycota</taxon>
        <taxon>Mucoromycotina</taxon>
        <taxon>Umbelopsidomycetes</taxon>
        <taxon>Umbelopsidales</taxon>
        <taxon>Umbelopsidaceae</taxon>
        <taxon>Umbelopsis</taxon>
    </lineage>
</organism>
<dbReference type="Proteomes" id="UP000612746">
    <property type="component" value="Unassembled WGS sequence"/>
</dbReference>
<dbReference type="GO" id="GO:0003723">
    <property type="term" value="F:RNA binding"/>
    <property type="evidence" value="ECO:0007669"/>
    <property type="project" value="UniProtKB-UniRule"/>
</dbReference>
<comment type="caution">
    <text evidence="4">The sequence shown here is derived from an EMBL/GenBank/DDBJ whole genome shotgun (WGS) entry which is preliminary data.</text>
</comment>
<evidence type="ECO:0000256" key="2">
    <source>
        <dbReference type="SAM" id="MobiDB-lite"/>
    </source>
</evidence>
<gene>
    <name evidence="4" type="ORF">INT44_000726</name>
</gene>
<dbReference type="PROSITE" id="PS50102">
    <property type="entry name" value="RRM"/>
    <property type="match status" value="1"/>
</dbReference>
<evidence type="ECO:0000259" key="3">
    <source>
        <dbReference type="PROSITE" id="PS50102"/>
    </source>
</evidence>
<dbReference type="AlphaFoldDB" id="A0A8H7Q8W6"/>
<evidence type="ECO:0000313" key="4">
    <source>
        <dbReference type="EMBL" id="KAG2187976.1"/>
    </source>
</evidence>
<dbReference type="PANTHER" id="PTHR23147">
    <property type="entry name" value="SERINE/ARGININE RICH SPLICING FACTOR"/>
    <property type="match status" value="1"/>
</dbReference>
<protein>
    <recommendedName>
        <fullName evidence="3">RRM domain-containing protein</fullName>
    </recommendedName>
</protein>
<dbReference type="OrthoDB" id="5970at2759"/>
<feature type="domain" description="RRM" evidence="3">
    <location>
        <begin position="3"/>
        <end position="80"/>
    </location>
</feature>
<dbReference type="InterPro" id="IPR012677">
    <property type="entry name" value="Nucleotide-bd_a/b_plait_sf"/>
</dbReference>